<feature type="compositionally biased region" description="Polar residues" evidence="1">
    <location>
        <begin position="121"/>
        <end position="132"/>
    </location>
</feature>
<dbReference type="AlphaFoldDB" id="A0AAN6WYT3"/>
<feature type="compositionally biased region" description="Pro residues" evidence="1">
    <location>
        <begin position="64"/>
        <end position="73"/>
    </location>
</feature>
<comment type="caution">
    <text evidence="2">The sequence shown here is derived from an EMBL/GenBank/DDBJ whole genome shotgun (WGS) entry which is preliminary data.</text>
</comment>
<feature type="region of interest" description="Disordered" evidence="1">
    <location>
        <begin position="326"/>
        <end position="449"/>
    </location>
</feature>
<feature type="region of interest" description="Disordered" evidence="1">
    <location>
        <begin position="808"/>
        <end position="878"/>
    </location>
</feature>
<reference evidence="2" key="2">
    <citation type="submission" date="2023-05" db="EMBL/GenBank/DDBJ databases">
        <authorList>
            <consortium name="Lawrence Berkeley National Laboratory"/>
            <person name="Steindorff A."/>
            <person name="Hensen N."/>
            <person name="Bonometti L."/>
            <person name="Westerberg I."/>
            <person name="Brannstrom I.O."/>
            <person name="Guillou S."/>
            <person name="Cros-Aarteil S."/>
            <person name="Calhoun S."/>
            <person name="Haridas S."/>
            <person name="Kuo A."/>
            <person name="Mondo S."/>
            <person name="Pangilinan J."/>
            <person name="Riley R."/>
            <person name="Labutti K."/>
            <person name="Andreopoulos B."/>
            <person name="Lipzen A."/>
            <person name="Chen C."/>
            <person name="Yanf M."/>
            <person name="Daum C."/>
            <person name="Ng V."/>
            <person name="Clum A."/>
            <person name="Ohm R."/>
            <person name="Martin F."/>
            <person name="Silar P."/>
            <person name="Natvig D."/>
            <person name="Lalanne C."/>
            <person name="Gautier V."/>
            <person name="Ament-Velasquez S.L."/>
            <person name="Kruys A."/>
            <person name="Hutchinson M.I."/>
            <person name="Powell A.J."/>
            <person name="Barry K."/>
            <person name="Miller A.N."/>
            <person name="Grigoriev I.V."/>
            <person name="Debuchy R."/>
            <person name="Gladieux P."/>
            <person name="Thoren M.H."/>
            <person name="Johannesson H."/>
        </authorList>
    </citation>
    <scope>NUCLEOTIDE SEQUENCE</scope>
    <source>
        <strain evidence="2">PSN309</strain>
    </source>
</reference>
<feature type="compositionally biased region" description="Polar residues" evidence="1">
    <location>
        <begin position="9"/>
        <end position="26"/>
    </location>
</feature>
<protein>
    <submittedName>
        <fullName evidence="2">Uncharacterized protein</fullName>
    </submittedName>
</protein>
<feature type="region of interest" description="Disordered" evidence="1">
    <location>
        <begin position="1035"/>
        <end position="1132"/>
    </location>
</feature>
<feature type="compositionally biased region" description="Polar residues" evidence="1">
    <location>
        <begin position="371"/>
        <end position="389"/>
    </location>
</feature>
<organism evidence="2 3">
    <name type="scientific">Podospora australis</name>
    <dbReference type="NCBI Taxonomy" id="1536484"/>
    <lineage>
        <taxon>Eukaryota</taxon>
        <taxon>Fungi</taxon>
        <taxon>Dikarya</taxon>
        <taxon>Ascomycota</taxon>
        <taxon>Pezizomycotina</taxon>
        <taxon>Sordariomycetes</taxon>
        <taxon>Sordariomycetidae</taxon>
        <taxon>Sordariales</taxon>
        <taxon>Podosporaceae</taxon>
        <taxon>Podospora</taxon>
    </lineage>
</organism>
<proteinExistence type="predicted"/>
<evidence type="ECO:0000256" key="1">
    <source>
        <dbReference type="SAM" id="MobiDB-lite"/>
    </source>
</evidence>
<evidence type="ECO:0000313" key="3">
    <source>
        <dbReference type="Proteomes" id="UP001302126"/>
    </source>
</evidence>
<feature type="compositionally biased region" description="Polar residues" evidence="1">
    <location>
        <begin position="293"/>
        <end position="309"/>
    </location>
</feature>
<evidence type="ECO:0000313" key="2">
    <source>
        <dbReference type="EMBL" id="KAK4188972.1"/>
    </source>
</evidence>
<sequence>MDGTYGNVFPTSRSMSPALGNPSSANERYKINVSRQKTRKWANFKPQNYDGDDWGDDCEDEPEPPPPPKPQGPRSPATASSPSEVQQHQRAVTMPVAHQHPIGAQENADSLGSLGSLGSLPSQAQPRKNSMDASRPSGLPWLSRAAGLPDASSSTKSVPSPSSPNRPFVRPADIYRKLEEERRRSLEYPPNQVTKPVGNAQKPAERLPENPVPTLQGSELGIGDGSVANQGGPTTRPLLPTVAERKSEHGIEGLLDSYGSDEHNVGPSSGPPQLSYAETTTGIQAPKPVGGSAQPSSQGEGLRRFSTSPQLPLVTRMSGFGEDLFSPSSFFDQVKPRSPITESTSVSTPTSAMAVSAQVQDPSPVSVFPPLSTSTLRTSEPTQPPTESARTGEPAKFVSPSGAQPNVDVDEAPHHVSSEIAEPDNDGNTFQSETATRSTPPPNEREPVVGVQDGLGAAQLSLGLHGQPHPAADLPREAASHKPPGNKAIVRPLLPGGWVSENPQTPSESLLPTRIELIPATTTTDGSWESKIEASDSPVEPAAEPVPVHVHHSQGPSPNRAEPGKESNLTAEDKADLPTSRSASPHILPPLRRLSPAPSTTATMTPVPQHHADERAPEKIAIPDPTTPVPKTATSQNSEITPTAPLNPRRDHQEESSNIQPVLSPPSYGTGSAMEGETSSPLKESDVLSEEIMKSLSPIQSSESLSVIHRDTTAAYQAAAEPAQPVRESSYLGDVYDDYWTATEEKMEPKLVAVVAGKPADMDKALDPSDSNSTKAPRNAPAMLALDTTAVTVTPSVPAIETRSVISPSTADRRRFSWEAGFRDPASVDIQPVEQNALISGGNAGKLGSPTVTSPPASPSAERHSPGPESMAESSALVLSAPVAGLRSHQVSQASSLVPPSTTGTPAEPPSPVSLLSEKEVVGSSPPVAEAKNFIDEKIAVEQTTTRENRASPVPSLERQGAPVNVLHTQKLPAPPLQQLRKGSIAVLPFRQVMEMGSPAERVKHFNESRSQFAAMDTGLDEWLSAMLSKHPEHRTGNVLGFGGQQGLQSPAGQPPHLQQQGGPGSQGLQANIPMPPPQQHVSGAFGHLHSSNQVGTKSKELLMAAGKAGKGLFSKGRNKLRGTGDKVFSST</sequence>
<feature type="region of interest" description="Disordered" evidence="1">
    <location>
        <begin position="761"/>
        <end position="782"/>
    </location>
</feature>
<dbReference type="Proteomes" id="UP001302126">
    <property type="component" value="Unassembled WGS sequence"/>
</dbReference>
<name>A0AAN6WYT3_9PEZI</name>
<feature type="compositionally biased region" description="Polar residues" evidence="1">
    <location>
        <begin position="340"/>
        <end position="363"/>
    </location>
</feature>
<feature type="compositionally biased region" description="Polar residues" evidence="1">
    <location>
        <begin position="890"/>
        <end position="905"/>
    </location>
</feature>
<feature type="compositionally biased region" description="Low complexity" evidence="1">
    <location>
        <begin position="110"/>
        <end position="120"/>
    </location>
</feature>
<feature type="region of interest" description="Disordered" evidence="1">
    <location>
        <begin position="462"/>
        <end position="689"/>
    </location>
</feature>
<accession>A0AAN6WYT3</accession>
<feature type="compositionally biased region" description="Basic and acidic residues" evidence="1">
    <location>
        <begin position="173"/>
        <end position="186"/>
    </location>
</feature>
<feature type="compositionally biased region" description="Polar residues" evidence="1">
    <location>
        <begin position="77"/>
        <end position="90"/>
    </location>
</feature>
<reference evidence="2" key="1">
    <citation type="journal article" date="2023" name="Mol. Phylogenet. Evol.">
        <title>Genome-scale phylogeny and comparative genomics of the fungal order Sordariales.</title>
        <authorList>
            <person name="Hensen N."/>
            <person name="Bonometti L."/>
            <person name="Westerberg I."/>
            <person name="Brannstrom I.O."/>
            <person name="Guillou S."/>
            <person name="Cros-Aarteil S."/>
            <person name="Calhoun S."/>
            <person name="Haridas S."/>
            <person name="Kuo A."/>
            <person name="Mondo S."/>
            <person name="Pangilinan J."/>
            <person name="Riley R."/>
            <person name="LaButti K."/>
            <person name="Andreopoulos B."/>
            <person name="Lipzen A."/>
            <person name="Chen C."/>
            <person name="Yan M."/>
            <person name="Daum C."/>
            <person name="Ng V."/>
            <person name="Clum A."/>
            <person name="Steindorff A."/>
            <person name="Ohm R.A."/>
            <person name="Martin F."/>
            <person name="Silar P."/>
            <person name="Natvig D.O."/>
            <person name="Lalanne C."/>
            <person name="Gautier V."/>
            <person name="Ament-Velasquez S.L."/>
            <person name="Kruys A."/>
            <person name="Hutchinson M.I."/>
            <person name="Powell A.J."/>
            <person name="Barry K."/>
            <person name="Miller A.N."/>
            <person name="Grigoriev I.V."/>
            <person name="Debuchy R."/>
            <person name="Gladieux P."/>
            <person name="Hiltunen Thoren M."/>
            <person name="Johannesson H."/>
        </authorList>
    </citation>
    <scope>NUCLEOTIDE SEQUENCE</scope>
    <source>
        <strain evidence="2">PSN309</strain>
    </source>
</reference>
<feature type="region of interest" description="Disordered" evidence="1">
    <location>
        <begin position="254"/>
        <end position="309"/>
    </location>
</feature>
<feature type="compositionally biased region" description="Polar residues" evidence="1">
    <location>
        <begin position="426"/>
        <end position="438"/>
    </location>
</feature>
<feature type="region of interest" description="Disordered" evidence="1">
    <location>
        <begin position="1"/>
        <end position="238"/>
    </location>
</feature>
<feature type="compositionally biased region" description="Low complexity" evidence="1">
    <location>
        <begin position="538"/>
        <end position="548"/>
    </location>
</feature>
<feature type="compositionally biased region" description="Low complexity" evidence="1">
    <location>
        <begin position="589"/>
        <end position="608"/>
    </location>
</feature>
<feature type="compositionally biased region" description="Polar residues" evidence="1">
    <location>
        <begin position="632"/>
        <end position="641"/>
    </location>
</feature>
<feature type="compositionally biased region" description="Acidic residues" evidence="1">
    <location>
        <begin position="50"/>
        <end position="63"/>
    </location>
</feature>
<feature type="region of interest" description="Disordered" evidence="1">
    <location>
        <begin position="890"/>
        <end position="928"/>
    </location>
</feature>
<dbReference type="EMBL" id="MU864381">
    <property type="protein sequence ID" value="KAK4188972.1"/>
    <property type="molecule type" value="Genomic_DNA"/>
</dbReference>
<keyword evidence="3" id="KW-1185">Reference proteome</keyword>
<feature type="compositionally biased region" description="Polar residues" evidence="1">
    <location>
        <begin position="501"/>
        <end position="510"/>
    </location>
</feature>
<feature type="compositionally biased region" description="Low complexity" evidence="1">
    <location>
        <begin position="1051"/>
        <end position="1071"/>
    </location>
</feature>
<gene>
    <name evidence="2" type="ORF">QBC35DRAFT_176062</name>
</gene>